<dbReference type="GO" id="GO:0016740">
    <property type="term" value="F:transferase activity"/>
    <property type="evidence" value="ECO:0007669"/>
    <property type="project" value="UniProtKB-KW"/>
</dbReference>
<dbReference type="EC" id="6.3.5.-" evidence="1"/>
<keyword evidence="1" id="KW-0547">Nucleotide-binding</keyword>
<dbReference type="PATRIC" id="fig|1267766.3.peg.1434"/>
<proteinExistence type="inferred from homology"/>
<dbReference type="GO" id="GO:0050567">
    <property type="term" value="F:glutaminyl-tRNA synthase (glutamine-hydrolyzing) activity"/>
    <property type="evidence" value="ECO:0007669"/>
    <property type="project" value="UniProtKB-UniRule"/>
</dbReference>
<dbReference type="GO" id="GO:0050566">
    <property type="term" value="F:asparaginyl-tRNA synthase (glutamine-hydrolyzing) activity"/>
    <property type="evidence" value="ECO:0007669"/>
    <property type="project" value="RHEA"/>
</dbReference>
<dbReference type="OrthoDB" id="9794326at2"/>
<dbReference type="GO" id="GO:0006412">
    <property type="term" value="P:translation"/>
    <property type="evidence" value="ECO:0007669"/>
    <property type="project" value="UniProtKB-UniRule"/>
</dbReference>
<sequence>MSVTRETVAKIASLARIDMGEEELDRMAPEFNQILGWVEQLGEVDTSGVEPMTAVIPQQLRLREDVIDADPLTGGGVQGKVLANAPAAEHGFFGVPKVIE</sequence>
<comment type="subunit">
    <text evidence="1">Heterotrimer of A, B and C subunits.</text>
</comment>
<keyword evidence="3" id="KW-1185">Reference proteome</keyword>
<comment type="function">
    <text evidence="1">Allows the formation of correctly charged Asn-tRNA(Asn) or Gln-tRNA(Gln) through the transamidation of misacylated Asp-tRNA(Asn) or Glu-tRNA(Gln) in organisms which lack either or both of asparaginyl-tRNA or glutaminyl-tRNA synthetases. The reaction takes place in the presence of glutamine and ATP through an activated phospho-Asp-tRNA(Asn) or phospho-Glu-tRNA(Gln).</text>
</comment>
<keyword evidence="1" id="KW-0648">Protein biosynthesis</keyword>
<dbReference type="STRING" id="1267766.WYH_01423"/>
<organism evidence="2 3">
    <name type="scientific">Croceibacterium atlanticum</name>
    <dbReference type="NCBI Taxonomy" id="1267766"/>
    <lineage>
        <taxon>Bacteria</taxon>
        <taxon>Pseudomonadati</taxon>
        <taxon>Pseudomonadota</taxon>
        <taxon>Alphaproteobacteria</taxon>
        <taxon>Sphingomonadales</taxon>
        <taxon>Erythrobacteraceae</taxon>
        <taxon>Croceibacterium</taxon>
    </lineage>
</organism>
<accession>A0A0F7KSC3</accession>
<dbReference type="SUPFAM" id="SSF141000">
    <property type="entry name" value="Glu-tRNAGln amidotransferase C subunit"/>
    <property type="match status" value="1"/>
</dbReference>
<keyword evidence="1 2" id="KW-0436">Ligase</keyword>
<evidence type="ECO:0000256" key="1">
    <source>
        <dbReference type="HAMAP-Rule" id="MF_00122"/>
    </source>
</evidence>
<comment type="similarity">
    <text evidence="1">Belongs to the GatC family.</text>
</comment>
<gene>
    <name evidence="1 2" type="primary">gatC</name>
    <name evidence="2" type="ORF">WYH_01423</name>
</gene>
<dbReference type="Proteomes" id="UP000034392">
    <property type="component" value="Chromosome"/>
</dbReference>
<dbReference type="EMBL" id="CP011452">
    <property type="protein sequence ID" value="AKH42464.1"/>
    <property type="molecule type" value="Genomic_DNA"/>
</dbReference>
<keyword evidence="1" id="KW-0067">ATP-binding</keyword>
<dbReference type="GO" id="GO:0070681">
    <property type="term" value="P:glutaminyl-tRNAGln biosynthesis via transamidation"/>
    <property type="evidence" value="ECO:0007669"/>
    <property type="project" value="TreeGrafter"/>
</dbReference>
<dbReference type="InterPro" id="IPR036113">
    <property type="entry name" value="Asp/Glu-ADT_sf_sub_c"/>
</dbReference>
<dbReference type="InterPro" id="IPR003837">
    <property type="entry name" value="GatC"/>
</dbReference>
<comment type="catalytic activity">
    <reaction evidence="1">
        <text>L-glutamyl-tRNA(Gln) + L-glutamine + ATP + H2O = L-glutaminyl-tRNA(Gln) + L-glutamate + ADP + phosphate + H(+)</text>
        <dbReference type="Rhea" id="RHEA:17521"/>
        <dbReference type="Rhea" id="RHEA-COMP:9681"/>
        <dbReference type="Rhea" id="RHEA-COMP:9684"/>
        <dbReference type="ChEBI" id="CHEBI:15377"/>
        <dbReference type="ChEBI" id="CHEBI:15378"/>
        <dbReference type="ChEBI" id="CHEBI:29985"/>
        <dbReference type="ChEBI" id="CHEBI:30616"/>
        <dbReference type="ChEBI" id="CHEBI:43474"/>
        <dbReference type="ChEBI" id="CHEBI:58359"/>
        <dbReference type="ChEBI" id="CHEBI:78520"/>
        <dbReference type="ChEBI" id="CHEBI:78521"/>
        <dbReference type="ChEBI" id="CHEBI:456216"/>
    </reaction>
</comment>
<dbReference type="RefSeq" id="WP_046903273.1">
    <property type="nucleotide sequence ID" value="NZ_CP011452.2"/>
</dbReference>
<dbReference type="AlphaFoldDB" id="A0A0F7KSC3"/>
<dbReference type="GO" id="GO:0006450">
    <property type="term" value="P:regulation of translational fidelity"/>
    <property type="evidence" value="ECO:0007669"/>
    <property type="project" value="InterPro"/>
</dbReference>
<evidence type="ECO:0000313" key="2">
    <source>
        <dbReference type="EMBL" id="AKH42464.1"/>
    </source>
</evidence>
<dbReference type="KEGG" id="aay:WYH_01423"/>
<dbReference type="PANTHER" id="PTHR15004">
    <property type="entry name" value="GLUTAMYL-TRNA(GLN) AMIDOTRANSFERASE SUBUNIT C, MITOCHONDRIAL"/>
    <property type="match status" value="1"/>
</dbReference>
<dbReference type="GO" id="GO:0005524">
    <property type="term" value="F:ATP binding"/>
    <property type="evidence" value="ECO:0007669"/>
    <property type="project" value="UniProtKB-KW"/>
</dbReference>
<dbReference type="PANTHER" id="PTHR15004:SF0">
    <property type="entry name" value="GLUTAMYL-TRNA(GLN) AMIDOTRANSFERASE SUBUNIT C, MITOCHONDRIAL"/>
    <property type="match status" value="1"/>
</dbReference>
<dbReference type="Pfam" id="PF02686">
    <property type="entry name" value="GatC"/>
    <property type="match status" value="1"/>
</dbReference>
<protein>
    <recommendedName>
        <fullName evidence="1">Aspartyl/glutamyl-tRNA(Asn/Gln) amidotransferase subunit C</fullName>
        <shortName evidence="1">Asp/Glu-ADT subunit C</shortName>
        <ecNumber evidence="1">6.3.5.-</ecNumber>
    </recommendedName>
</protein>
<name>A0A0F7KSC3_9SPHN</name>
<dbReference type="NCBIfam" id="TIGR00135">
    <property type="entry name" value="gatC"/>
    <property type="match status" value="1"/>
</dbReference>
<reference evidence="2" key="1">
    <citation type="submission" date="2015-05" db="EMBL/GenBank/DDBJ databases">
        <title>The complete genome of Altererythrobacter atlanticus strain 26DY36.</title>
        <authorList>
            <person name="Wu Y.-H."/>
            <person name="Cheng H."/>
            <person name="Wu X.-W."/>
        </authorList>
    </citation>
    <scope>NUCLEOTIDE SEQUENCE [LARGE SCALE GENOMIC DNA]</scope>
    <source>
        <strain evidence="2">26DY36</strain>
    </source>
</reference>
<evidence type="ECO:0000313" key="3">
    <source>
        <dbReference type="Proteomes" id="UP000034392"/>
    </source>
</evidence>
<dbReference type="Gene3D" id="1.10.20.60">
    <property type="entry name" value="Glu-tRNAGln amidotransferase C subunit, N-terminal domain"/>
    <property type="match status" value="1"/>
</dbReference>
<comment type="catalytic activity">
    <reaction evidence="1">
        <text>L-aspartyl-tRNA(Asn) + L-glutamine + ATP + H2O = L-asparaginyl-tRNA(Asn) + L-glutamate + ADP + phosphate + 2 H(+)</text>
        <dbReference type="Rhea" id="RHEA:14513"/>
        <dbReference type="Rhea" id="RHEA-COMP:9674"/>
        <dbReference type="Rhea" id="RHEA-COMP:9677"/>
        <dbReference type="ChEBI" id="CHEBI:15377"/>
        <dbReference type="ChEBI" id="CHEBI:15378"/>
        <dbReference type="ChEBI" id="CHEBI:29985"/>
        <dbReference type="ChEBI" id="CHEBI:30616"/>
        <dbReference type="ChEBI" id="CHEBI:43474"/>
        <dbReference type="ChEBI" id="CHEBI:58359"/>
        <dbReference type="ChEBI" id="CHEBI:78515"/>
        <dbReference type="ChEBI" id="CHEBI:78516"/>
        <dbReference type="ChEBI" id="CHEBI:456216"/>
    </reaction>
</comment>
<dbReference type="HAMAP" id="MF_00122">
    <property type="entry name" value="GatC"/>
    <property type="match status" value="1"/>
</dbReference>